<feature type="region of interest" description="Disordered" evidence="1">
    <location>
        <begin position="106"/>
        <end position="159"/>
    </location>
</feature>
<dbReference type="Pfam" id="PF12840">
    <property type="entry name" value="HTH_20"/>
    <property type="match status" value="1"/>
</dbReference>
<dbReference type="Proteomes" id="UP000292564">
    <property type="component" value="Unassembled WGS sequence"/>
</dbReference>
<dbReference type="InterPro" id="IPR036390">
    <property type="entry name" value="WH_DNA-bd_sf"/>
</dbReference>
<keyword evidence="3" id="KW-1185">Reference proteome</keyword>
<dbReference type="CDD" id="cd00090">
    <property type="entry name" value="HTH_ARSR"/>
    <property type="match status" value="1"/>
</dbReference>
<dbReference type="SUPFAM" id="SSF46785">
    <property type="entry name" value="Winged helix' DNA-binding domain"/>
    <property type="match status" value="1"/>
</dbReference>
<dbReference type="EMBL" id="SHKY01000001">
    <property type="protein sequence ID" value="RZU50084.1"/>
    <property type="molecule type" value="Genomic_DNA"/>
</dbReference>
<feature type="compositionally biased region" description="Basic and acidic residues" evidence="1">
    <location>
        <begin position="141"/>
        <end position="159"/>
    </location>
</feature>
<evidence type="ECO:0000313" key="2">
    <source>
        <dbReference type="EMBL" id="RZU50084.1"/>
    </source>
</evidence>
<sequence length="213" mass="21922">MTTEDVGMTGDVRDRILELLSSGPATVAGLATRLDLPGGVVSYQLKLLEQAGLVWVGASRTVRGVPTPVYVSTAAAVPPPLAAPAPLPGLTWTGTGRFPAPVWTTDLPADAPTGSMSPASERGGNLVPEPEVAGAGSAIPDPRRSNPRRPDPFPPRVDVRRVPLDDATFAEFAARLDALTREFAARAAPGSPAAEVAVTFCRPPGAPALGYGS</sequence>
<dbReference type="RefSeq" id="WP_130509071.1">
    <property type="nucleotide sequence ID" value="NZ_SHKY01000001.1"/>
</dbReference>
<accession>A0A4Q7ZI16</accession>
<evidence type="ECO:0000313" key="3">
    <source>
        <dbReference type="Proteomes" id="UP000292564"/>
    </source>
</evidence>
<name>A0A4Q7ZI16_9ACTN</name>
<protein>
    <submittedName>
        <fullName evidence="2">Regulatory ArsR family protein</fullName>
    </submittedName>
</protein>
<dbReference type="OrthoDB" id="9788770at2"/>
<evidence type="ECO:0000256" key="1">
    <source>
        <dbReference type="SAM" id="MobiDB-lite"/>
    </source>
</evidence>
<dbReference type="Gene3D" id="1.10.10.10">
    <property type="entry name" value="Winged helix-like DNA-binding domain superfamily/Winged helix DNA-binding domain"/>
    <property type="match status" value="1"/>
</dbReference>
<gene>
    <name evidence="2" type="ORF">EV385_1847</name>
</gene>
<proteinExistence type="predicted"/>
<dbReference type="InterPro" id="IPR036388">
    <property type="entry name" value="WH-like_DNA-bd_sf"/>
</dbReference>
<comment type="caution">
    <text evidence="2">The sequence shown here is derived from an EMBL/GenBank/DDBJ whole genome shotgun (WGS) entry which is preliminary data.</text>
</comment>
<organism evidence="2 3">
    <name type="scientific">Krasilnikovia cinnamomea</name>
    <dbReference type="NCBI Taxonomy" id="349313"/>
    <lineage>
        <taxon>Bacteria</taxon>
        <taxon>Bacillati</taxon>
        <taxon>Actinomycetota</taxon>
        <taxon>Actinomycetes</taxon>
        <taxon>Micromonosporales</taxon>
        <taxon>Micromonosporaceae</taxon>
        <taxon>Krasilnikovia</taxon>
    </lineage>
</organism>
<reference evidence="2 3" key="1">
    <citation type="submission" date="2019-02" db="EMBL/GenBank/DDBJ databases">
        <title>Sequencing the genomes of 1000 actinobacteria strains.</title>
        <authorList>
            <person name="Klenk H.-P."/>
        </authorList>
    </citation>
    <scope>NUCLEOTIDE SEQUENCE [LARGE SCALE GENOMIC DNA]</scope>
    <source>
        <strain evidence="2 3">DSM 45162</strain>
    </source>
</reference>
<dbReference type="AlphaFoldDB" id="A0A4Q7ZI16"/>
<dbReference type="InterPro" id="IPR011991">
    <property type="entry name" value="ArsR-like_HTH"/>
</dbReference>